<dbReference type="CDD" id="cd01733">
    <property type="entry name" value="LSm10"/>
    <property type="match status" value="1"/>
</dbReference>
<dbReference type="PANTHER" id="PTHR21196">
    <property type="entry name" value="U7 SNRNA-ASSOCIATED SM-LIKE PROTEIN LSM10"/>
    <property type="match status" value="1"/>
</dbReference>
<dbReference type="GO" id="GO:0071208">
    <property type="term" value="F:histone pre-mRNA DCP binding"/>
    <property type="evidence" value="ECO:0000318"/>
    <property type="project" value="GO_Central"/>
</dbReference>
<dbReference type="GO" id="GO:0071254">
    <property type="term" value="C:cytoplasmic U snRNP body"/>
    <property type="evidence" value="ECO:0000318"/>
    <property type="project" value="GO_Central"/>
</dbReference>
<dbReference type="Pfam" id="PF01423">
    <property type="entry name" value="LSM"/>
    <property type="match status" value="1"/>
</dbReference>
<proteinExistence type="predicted"/>
<dbReference type="RefSeq" id="XP_003284589.1">
    <property type="nucleotide sequence ID" value="XM_003284541.1"/>
</dbReference>
<dbReference type="GO" id="GO:0006398">
    <property type="term" value="P:mRNA 3'-end processing by stem-loop binding and cleavage"/>
    <property type="evidence" value="ECO:0000318"/>
    <property type="project" value="GO_Central"/>
</dbReference>
<gene>
    <name evidence="2" type="ORF">DICPUDRAFT_22541</name>
</gene>
<dbReference type="SUPFAM" id="SSF50182">
    <property type="entry name" value="Sm-like ribonucleoproteins"/>
    <property type="match status" value="1"/>
</dbReference>
<dbReference type="GO" id="GO:0016604">
    <property type="term" value="C:nuclear body"/>
    <property type="evidence" value="ECO:0000318"/>
    <property type="project" value="GO_Central"/>
</dbReference>
<dbReference type="Gene3D" id="2.30.30.100">
    <property type="match status" value="1"/>
</dbReference>
<dbReference type="GO" id="GO:0071209">
    <property type="term" value="F:U7 snRNA binding"/>
    <property type="evidence" value="ECO:0000318"/>
    <property type="project" value="GO_Central"/>
</dbReference>
<dbReference type="InterPro" id="IPR010920">
    <property type="entry name" value="LSM_dom_sf"/>
</dbReference>
<dbReference type="EMBL" id="GL870967">
    <property type="protein sequence ID" value="EGC38909.1"/>
    <property type="molecule type" value="Genomic_DNA"/>
</dbReference>
<protein>
    <recommendedName>
        <fullName evidence="1">Sm domain-containing protein</fullName>
    </recommendedName>
</protein>
<dbReference type="Proteomes" id="UP000001064">
    <property type="component" value="Unassembled WGS sequence"/>
</dbReference>
<dbReference type="OrthoDB" id="10256176at2759"/>
<dbReference type="eggNOG" id="KOG3428">
    <property type="taxonomic scope" value="Eukaryota"/>
</dbReference>
<name>F0ZAY3_DICPU</name>
<dbReference type="InterPro" id="IPR052840">
    <property type="entry name" value="U7_snRNA_Sm-like"/>
</dbReference>
<dbReference type="FunCoup" id="F0ZAY3">
    <property type="interactions" value="1"/>
</dbReference>
<accession>F0ZAY3</accession>
<dbReference type="GeneID" id="10506362"/>
<dbReference type="AlphaFoldDB" id="F0ZAY3"/>
<dbReference type="InParanoid" id="F0ZAY3"/>
<dbReference type="SMART" id="SM00651">
    <property type="entry name" value="Sm"/>
    <property type="match status" value="1"/>
</dbReference>
<dbReference type="KEGG" id="dpp:DICPUDRAFT_22541"/>
<dbReference type="OMA" id="RNIRYIQ"/>
<evidence type="ECO:0000259" key="1">
    <source>
        <dbReference type="SMART" id="SM00651"/>
    </source>
</evidence>
<dbReference type="STRING" id="5786.F0ZAY3"/>
<keyword evidence="3" id="KW-1185">Reference proteome</keyword>
<organism evidence="2 3">
    <name type="scientific">Dictyostelium purpureum</name>
    <name type="common">Slime mold</name>
    <dbReference type="NCBI Taxonomy" id="5786"/>
    <lineage>
        <taxon>Eukaryota</taxon>
        <taxon>Amoebozoa</taxon>
        <taxon>Evosea</taxon>
        <taxon>Eumycetozoa</taxon>
        <taxon>Dictyostelia</taxon>
        <taxon>Dictyosteliales</taxon>
        <taxon>Dictyosteliaceae</taxon>
        <taxon>Dictyostelium</taxon>
    </lineage>
</organism>
<evidence type="ECO:0000313" key="2">
    <source>
        <dbReference type="EMBL" id="EGC38909.1"/>
    </source>
</evidence>
<dbReference type="VEuPathDB" id="AmoebaDB:DICPUDRAFT_22541"/>
<sequence>NSNNNRRKKRVPKHFRSLLCVFLALKGTQITIQLRSNCEIYGTIENVDRHLNIELIDATITNRFGKDKYELLLVQSRNIRYIHIPDKIDLGHLLYIYSKTLSEVKRKNQRTLRKAP</sequence>
<feature type="domain" description="Sm" evidence="1">
    <location>
        <begin position="20"/>
        <end position="84"/>
    </location>
</feature>
<reference evidence="3" key="1">
    <citation type="journal article" date="2011" name="Genome Biol.">
        <title>Comparative genomics of the social amoebae Dictyostelium discoideum and Dictyostelium purpureum.</title>
        <authorList>
            <consortium name="US DOE Joint Genome Institute (JGI-PGF)"/>
            <person name="Sucgang R."/>
            <person name="Kuo A."/>
            <person name="Tian X."/>
            <person name="Salerno W."/>
            <person name="Parikh A."/>
            <person name="Feasley C.L."/>
            <person name="Dalin E."/>
            <person name="Tu H."/>
            <person name="Huang E."/>
            <person name="Barry K."/>
            <person name="Lindquist E."/>
            <person name="Shapiro H."/>
            <person name="Bruce D."/>
            <person name="Schmutz J."/>
            <person name="Salamov A."/>
            <person name="Fey P."/>
            <person name="Gaudet P."/>
            <person name="Anjard C."/>
            <person name="Babu M.M."/>
            <person name="Basu S."/>
            <person name="Bushmanova Y."/>
            <person name="van der Wel H."/>
            <person name="Katoh-Kurasawa M."/>
            <person name="Dinh C."/>
            <person name="Coutinho P.M."/>
            <person name="Saito T."/>
            <person name="Elias M."/>
            <person name="Schaap P."/>
            <person name="Kay R.R."/>
            <person name="Henrissat B."/>
            <person name="Eichinger L."/>
            <person name="Rivero F."/>
            <person name="Putnam N.H."/>
            <person name="West C.M."/>
            <person name="Loomis W.F."/>
            <person name="Chisholm R.L."/>
            <person name="Shaulsky G."/>
            <person name="Strassmann J.E."/>
            <person name="Queller D.C."/>
            <person name="Kuspa A."/>
            <person name="Grigoriev I.V."/>
        </authorList>
    </citation>
    <scope>NUCLEOTIDE SEQUENCE [LARGE SCALE GENOMIC DNA]</scope>
    <source>
        <strain evidence="3">QSDP1</strain>
    </source>
</reference>
<feature type="non-terminal residue" evidence="2">
    <location>
        <position position="1"/>
    </location>
</feature>
<feature type="non-terminal residue" evidence="2">
    <location>
        <position position="116"/>
    </location>
</feature>
<evidence type="ECO:0000313" key="3">
    <source>
        <dbReference type="Proteomes" id="UP000001064"/>
    </source>
</evidence>
<dbReference type="InterPro" id="IPR001163">
    <property type="entry name" value="Sm_dom_euk/arc"/>
</dbReference>
<dbReference type="PANTHER" id="PTHR21196:SF1">
    <property type="entry name" value="U7 SNRNA-ASSOCIATED SM-LIKE PROTEIN LSM10"/>
    <property type="match status" value="1"/>
</dbReference>